<keyword evidence="3" id="KW-1185">Reference proteome</keyword>
<dbReference type="Proteomes" id="UP001500449">
    <property type="component" value="Unassembled WGS sequence"/>
</dbReference>
<accession>A0ABN2NNB4</accession>
<organism evidence="2 3">
    <name type="scientific">Pseudonocardia ailaonensis</name>
    <dbReference type="NCBI Taxonomy" id="367279"/>
    <lineage>
        <taxon>Bacteria</taxon>
        <taxon>Bacillati</taxon>
        <taxon>Actinomycetota</taxon>
        <taxon>Actinomycetes</taxon>
        <taxon>Pseudonocardiales</taxon>
        <taxon>Pseudonocardiaceae</taxon>
        <taxon>Pseudonocardia</taxon>
    </lineage>
</organism>
<sequence>MTYRACVGAGHAGADGDSGGMTDPGARVVEDVSATSGARVGRIRGAVFCRVAEGPGPVDVDTRVRLGSLCTCAARRGLGRSNLAPAIQPDVPYQVNEM</sequence>
<reference evidence="2 3" key="1">
    <citation type="journal article" date="2019" name="Int. J. Syst. Evol. Microbiol.">
        <title>The Global Catalogue of Microorganisms (GCM) 10K type strain sequencing project: providing services to taxonomists for standard genome sequencing and annotation.</title>
        <authorList>
            <consortium name="The Broad Institute Genomics Platform"/>
            <consortium name="The Broad Institute Genome Sequencing Center for Infectious Disease"/>
            <person name="Wu L."/>
            <person name="Ma J."/>
        </authorList>
    </citation>
    <scope>NUCLEOTIDE SEQUENCE [LARGE SCALE GENOMIC DNA]</scope>
    <source>
        <strain evidence="2 3">JCM 16009</strain>
    </source>
</reference>
<evidence type="ECO:0000256" key="1">
    <source>
        <dbReference type="SAM" id="MobiDB-lite"/>
    </source>
</evidence>
<evidence type="ECO:0000313" key="2">
    <source>
        <dbReference type="EMBL" id="GAA1876689.1"/>
    </source>
</evidence>
<comment type="caution">
    <text evidence="2">The sequence shown here is derived from an EMBL/GenBank/DDBJ whole genome shotgun (WGS) entry which is preliminary data.</text>
</comment>
<proteinExistence type="predicted"/>
<name>A0ABN2NNB4_9PSEU</name>
<gene>
    <name evidence="2" type="ORF">GCM10009836_67570</name>
</gene>
<evidence type="ECO:0000313" key="3">
    <source>
        <dbReference type="Proteomes" id="UP001500449"/>
    </source>
</evidence>
<protein>
    <submittedName>
        <fullName evidence="2">Uncharacterized protein</fullName>
    </submittedName>
</protein>
<feature type="region of interest" description="Disordered" evidence="1">
    <location>
        <begin position="1"/>
        <end position="24"/>
    </location>
</feature>
<feature type="compositionally biased region" description="Gly residues" evidence="1">
    <location>
        <begin position="10"/>
        <end position="19"/>
    </location>
</feature>
<dbReference type="EMBL" id="BAAAQK010000028">
    <property type="protein sequence ID" value="GAA1876689.1"/>
    <property type="molecule type" value="Genomic_DNA"/>
</dbReference>